<keyword evidence="2" id="KW-0677">Repeat</keyword>
<evidence type="ECO:0000313" key="8">
    <source>
        <dbReference type="Proteomes" id="UP001345219"/>
    </source>
</evidence>
<dbReference type="Gene3D" id="1.20.5.4130">
    <property type="match status" value="1"/>
</dbReference>
<sequence>MADLIIGSVVNSITEQVISLISREIGGAWGAKAELMKLEKTVSAITALLDEAERKQVEDKTIKDWLKKLSDVAYEADDLLDDYSTEIKRRTLMGGDRNNRMMKERRTFLSYFNRVLYRFKMAHRVKSIRGTLDAINEDRQKYNLGQNNTGNPAHNQRRYDLEKKKEMDDDPYFLRCNLFGRDVDMKEICIRLFNDSPSDENVSIIPIIGIGGLGKTTLAKMIYNDETVGKHFVLRFWVCVSDNFDEKLIVKKIMEQYNGSRNLEQECRAHELSKMIEGKKYLLVLDDVWNDNRHLWLNLENYLKNGARGSKILVTARNERVAKTMTRDIPYRLEGLSVDDSLSLLMLMAYKKDD</sequence>
<dbReference type="InterPro" id="IPR008808">
    <property type="entry name" value="Powdery_mildew-R_dom"/>
</dbReference>
<dbReference type="GO" id="GO:0006952">
    <property type="term" value="P:defense response"/>
    <property type="evidence" value="ECO:0007669"/>
    <property type="project" value="UniProtKB-KW"/>
</dbReference>
<dbReference type="CDD" id="cd14798">
    <property type="entry name" value="RX-CC_like"/>
    <property type="match status" value="1"/>
</dbReference>
<evidence type="ECO:0000313" key="7">
    <source>
        <dbReference type="EMBL" id="KAK4756248.1"/>
    </source>
</evidence>
<dbReference type="PANTHER" id="PTHR36766">
    <property type="entry name" value="PLANT BROAD-SPECTRUM MILDEW RESISTANCE PROTEIN RPW8"/>
    <property type="match status" value="1"/>
</dbReference>
<dbReference type="PROSITE" id="PS51153">
    <property type="entry name" value="RPW8"/>
    <property type="match status" value="1"/>
</dbReference>
<keyword evidence="4" id="KW-0611">Plant defense</keyword>
<dbReference type="EMBL" id="JAXIOK010000013">
    <property type="protein sequence ID" value="KAK4756248.1"/>
    <property type="molecule type" value="Genomic_DNA"/>
</dbReference>
<evidence type="ECO:0000256" key="5">
    <source>
        <dbReference type="ARBA" id="ARBA00022840"/>
    </source>
</evidence>
<dbReference type="Pfam" id="PF00931">
    <property type="entry name" value="NB-ARC"/>
    <property type="match status" value="1"/>
</dbReference>
<dbReference type="InterPro" id="IPR027417">
    <property type="entry name" value="P-loop_NTPase"/>
</dbReference>
<keyword evidence="5" id="KW-0067">ATP-binding</keyword>
<dbReference type="InterPro" id="IPR038005">
    <property type="entry name" value="RX-like_CC"/>
</dbReference>
<dbReference type="SUPFAM" id="SSF52540">
    <property type="entry name" value="P-loop containing nucleoside triphosphate hydrolases"/>
    <property type="match status" value="1"/>
</dbReference>
<dbReference type="GO" id="GO:0043531">
    <property type="term" value="F:ADP binding"/>
    <property type="evidence" value="ECO:0007669"/>
    <property type="project" value="InterPro"/>
</dbReference>
<evidence type="ECO:0000256" key="3">
    <source>
        <dbReference type="ARBA" id="ARBA00022741"/>
    </source>
</evidence>
<dbReference type="Gene3D" id="3.40.50.300">
    <property type="entry name" value="P-loop containing nucleotide triphosphate hydrolases"/>
    <property type="match status" value="1"/>
</dbReference>
<dbReference type="InterPro" id="IPR002182">
    <property type="entry name" value="NB-ARC"/>
</dbReference>
<evidence type="ECO:0000256" key="2">
    <source>
        <dbReference type="ARBA" id="ARBA00022737"/>
    </source>
</evidence>
<keyword evidence="8" id="KW-1185">Reference proteome</keyword>
<dbReference type="GO" id="GO:0005524">
    <property type="term" value="F:ATP binding"/>
    <property type="evidence" value="ECO:0007669"/>
    <property type="project" value="UniProtKB-KW"/>
</dbReference>
<evidence type="ECO:0000259" key="6">
    <source>
        <dbReference type="PROSITE" id="PS51153"/>
    </source>
</evidence>
<dbReference type="PRINTS" id="PR00364">
    <property type="entry name" value="DISEASERSIST"/>
</dbReference>
<accession>A0AAN7K2L3</accession>
<gene>
    <name evidence="7" type="ORF">SAY87_006375</name>
</gene>
<dbReference type="Proteomes" id="UP001345219">
    <property type="component" value="Chromosome 6"/>
</dbReference>
<dbReference type="AlphaFoldDB" id="A0AAN7K2L3"/>
<name>A0AAN7K2L3_9MYRT</name>
<feature type="domain" description="RPW8" evidence="6">
    <location>
        <begin position="1"/>
        <end position="151"/>
    </location>
</feature>
<keyword evidence="3" id="KW-0547">Nucleotide-binding</keyword>
<organism evidence="7 8">
    <name type="scientific">Trapa incisa</name>
    <dbReference type="NCBI Taxonomy" id="236973"/>
    <lineage>
        <taxon>Eukaryota</taxon>
        <taxon>Viridiplantae</taxon>
        <taxon>Streptophyta</taxon>
        <taxon>Embryophyta</taxon>
        <taxon>Tracheophyta</taxon>
        <taxon>Spermatophyta</taxon>
        <taxon>Magnoliopsida</taxon>
        <taxon>eudicotyledons</taxon>
        <taxon>Gunneridae</taxon>
        <taxon>Pentapetalae</taxon>
        <taxon>rosids</taxon>
        <taxon>malvids</taxon>
        <taxon>Myrtales</taxon>
        <taxon>Lythraceae</taxon>
        <taxon>Trapa</taxon>
    </lineage>
</organism>
<dbReference type="Pfam" id="PF18052">
    <property type="entry name" value="Rx_N"/>
    <property type="match status" value="1"/>
</dbReference>
<proteinExistence type="inferred from homology"/>
<dbReference type="InterPro" id="IPR041118">
    <property type="entry name" value="Rx_N"/>
</dbReference>
<comment type="similarity">
    <text evidence="1">Belongs to the disease resistance NB-LRR family.</text>
</comment>
<dbReference type="PANTHER" id="PTHR36766:SF38">
    <property type="entry name" value="DISEASE RESISTANCE PROTEIN RGA3"/>
    <property type="match status" value="1"/>
</dbReference>
<dbReference type="FunFam" id="3.40.50.300:FF:001091">
    <property type="entry name" value="Probable disease resistance protein At1g61300"/>
    <property type="match status" value="1"/>
</dbReference>
<evidence type="ECO:0000256" key="1">
    <source>
        <dbReference type="ARBA" id="ARBA00008894"/>
    </source>
</evidence>
<evidence type="ECO:0000256" key="4">
    <source>
        <dbReference type="ARBA" id="ARBA00022821"/>
    </source>
</evidence>
<comment type="caution">
    <text evidence="7">The sequence shown here is derived from an EMBL/GenBank/DDBJ whole genome shotgun (WGS) entry which is preliminary data.</text>
</comment>
<protein>
    <recommendedName>
        <fullName evidence="6">RPW8 domain-containing protein</fullName>
    </recommendedName>
</protein>
<reference evidence="7 8" key="1">
    <citation type="journal article" date="2023" name="Hortic Res">
        <title>Pangenome of water caltrop reveals structural variations and asymmetric subgenome divergence after allopolyploidization.</title>
        <authorList>
            <person name="Zhang X."/>
            <person name="Chen Y."/>
            <person name="Wang L."/>
            <person name="Yuan Y."/>
            <person name="Fang M."/>
            <person name="Shi L."/>
            <person name="Lu R."/>
            <person name="Comes H.P."/>
            <person name="Ma Y."/>
            <person name="Chen Y."/>
            <person name="Huang G."/>
            <person name="Zhou Y."/>
            <person name="Zheng Z."/>
            <person name="Qiu Y."/>
        </authorList>
    </citation>
    <scope>NUCLEOTIDE SEQUENCE [LARGE SCALE GENOMIC DNA]</scope>
    <source>
        <tissue evidence="7">Roots</tissue>
    </source>
</reference>